<dbReference type="InterPro" id="IPR011029">
    <property type="entry name" value="DEATH-like_dom_sf"/>
</dbReference>
<dbReference type="Gene3D" id="1.10.533.10">
    <property type="entry name" value="Death Domain, Fas"/>
    <property type="match status" value="1"/>
</dbReference>
<reference evidence="3" key="1">
    <citation type="submission" date="2017-05" db="UniProtKB">
        <authorList>
            <consortium name="EnsemblMetazoa"/>
        </authorList>
    </citation>
    <scope>IDENTIFICATION</scope>
</reference>
<feature type="signal peptide" evidence="1">
    <location>
        <begin position="1"/>
        <end position="18"/>
    </location>
</feature>
<evidence type="ECO:0000256" key="1">
    <source>
        <dbReference type="SAM" id="SignalP"/>
    </source>
</evidence>
<dbReference type="InterPro" id="IPR000488">
    <property type="entry name" value="Death_dom"/>
</dbReference>
<proteinExistence type="predicted"/>
<dbReference type="AlphaFoldDB" id="A0A1X7SLM7"/>
<dbReference type="InParanoid" id="A0A1X7SLM7"/>
<dbReference type="SUPFAM" id="SSF47986">
    <property type="entry name" value="DEATH domain"/>
    <property type="match status" value="1"/>
</dbReference>
<keyword evidence="1" id="KW-0732">Signal</keyword>
<organism evidence="3">
    <name type="scientific">Amphimedon queenslandica</name>
    <name type="common">Sponge</name>
    <dbReference type="NCBI Taxonomy" id="400682"/>
    <lineage>
        <taxon>Eukaryota</taxon>
        <taxon>Metazoa</taxon>
        <taxon>Porifera</taxon>
        <taxon>Demospongiae</taxon>
        <taxon>Heteroscleromorpha</taxon>
        <taxon>Haplosclerida</taxon>
        <taxon>Niphatidae</taxon>
        <taxon>Amphimedon</taxon>
    </lineage>
</organism>
<sequence>MIFVVICMICAFLATASAIVPAKESGVRVPLTDQLLLKDLQPTLDTLKKYYYKGGKWQALCLALGLTDDTIGVIETNHIKNVELCLKECLSSWLRKEDLVNEAGGPNWETLISALRSIGENAAAEEIDKEKQPACIIFDKFYKRILSSIRGYPEAIAILLHKEEVISDEVLKKVETHKGMGTDILLDEVHNIVYKDYKNVQKLAVILKKFTATALIGKSILEEY</sequence>
<protein>
    <recommendedName>
        <fullName evidence="2">Death domain-containing protein</fullName>
    </recommendedName>
</protein>
<dbReference type="Pfam" id="PF00531">
    <property type="entry name" value="Death"/>
    <property type="match status" value="1"/>
</dbReference>
<dbReference type="GO" id="GO:0007165">
    <property type="term" value="P:signal transduction"/>
    <property type="evidence" value="ECO:0007669"/>
    <property type="project" value="InterPro"/>
</dbReference>
<evidence type="ECO:0000313" key="3">
    <source>
        <dbReference type="EnsemblMetazoa" id="Aqu2.1.02934_001"/>
    </source>
</evidence>
<name>A0A1X7SLM7_AMPQE</name>
<dbReference type="PROSITE" id="PS50017">
    <property type="entry name" value="DEATH_DOMAIN"/>
    <property type="match status" value="1"/>
</dbReference>
<feature type="chain" id="PRO_5012620696" description="Death domain-containing protein" evidence="1">
    <location>
        <begin position="19"/>
        <end position="224"/>
    </location>
</feature>
<accession>A0A1X7SLM7</accession>
<feature type="domain" description="Death" evidence="2">
    <location>
        <begin position="54"/>
        <end position="131"/>
    </location>
</feature>
<evidence type="ECO:0000259" key="2">
    <source>
        <dbReference type="PROSITE" id="PS50017"/>
    </source>
</evidence>
<dbReference type="EnsemblMetazoa" id="Aqu2.1.02934_001">
    <property type="protein sequence ID" value="Aqu2.1.02934_001"/>
    <property type="gene ID" value="Aqu2.1.02934"/>
</dbReference>
<dbReference type="CDD" id="cd01670">
    <property type="entry name" value="Death"/>
    <property type="match status" value="1"/>
</dbReference>